<dbReference type="AlphaFoldDB" id="A0A067Q4H8"/>
<evidence type="ECO:0000313" key="1">
    <source>
        <dbReference type="EMBL" id="KDQ58397.1"/>
    </source>
</evidence>
<keyword evidence="2" id="KW-1185">Reference proteome</keyword>
<dbReference type="Proteomes" id="UP000027265">
    <property type="component" value="Unassembled WGS sequence"/>
</dbReference>
<dbReference type="HOGENOM" id="CLU_072363_0_0_1"/>
<organism evidence="1 2">
    <name type="scientific">Jaapia argillacea MUCL 33604</name>
    <dbReference type="NCBI Taxonomy" id="933084"/>
    <lineage>
        <taxon>Eukaryota</taxon>
        <taxon>Fungi</taxon>
        <taxon>Dikarya</taxon>
        <taxon>Basidiomycota</taxon>
        <taxon>Agaricomycotina</taxon>
        <taxon>Agaricomycetes</taxon>
        <taxon>Agaricomycetidae</taxon>
        <taxon>Jaapiales</taxon>
        <taxon>Jaapiaceae</taxon>
        <taxon>Jaapia</taxon>
    </lineage>
</organism>
<proteinExistence type="predicted"/>
<accession>A0A067Q4H8</accession>
<dbReference type="EMBL" id="KL197717">
    <property type="protein sequence ID" value="KDQ58397.1"/>
    <property type="molecule type" value="Genomic_DNA"/>
</dbReference>
<dbReference type="InParanoid" id="A0A067Q4H8"/>
<protein>
    <submittedName>
        <fullName evidence="1">Uncharacterized protein</fullName>
    </submittedName>
</protein>
<evidence type="ECO:0000313" key="2">
    <source>
        <dbReference type="Proteomes" id="UP000027265"/>
    </source>
</evidence>
<reference evidence="2" key="1">
    <citation type="journal article" date="2014" name="Proc. Natl. Acad. Sci. U.S.A.">
        <title>Extensive sampling of basidiomycete genomes demonstrates inadequacy of the white-rot/brown-rot paradigm for wood decay fungi.</title>
        <authorList>
            <person name="Riley R."/>
            <person name="Salamov A.A."/>
            <person name="Brown D.W."/>
            <person name="Nagy L.G."/>
            <person name="Floudas D."/>
            <person name="Held B.W."/>
            <person name="Levasseur A."/>
            <person name="Lombard V."/>
            <person name="Morin E."/>
            <person name="Otillar R."/>
            <person name="Lindquist E.A."/>
            <person name="Sun H."/>
            <person name="LaButti K.M."/>
            <person name="Schmutz J."/>
            <person name="Jabbour D."/>
            <person name="Luo H."/>
            <person name="Baker S.E."/>
            <person name="Pisabarro A.G."/>
            <person name="Walton J.D."/>
            <person name="Blanchette R.A."/>
            <person name="Henrissat B."/>
            <person name="Martin F."/>
            <person name="Cullen D."/>
            <person name="Hibbett D.S."/>
            <person name="Grigoriev I.V."/>
        </authorList>
    </citation>
    <scope>NUCLEOTIDE SEQUENCE [LARGE SCALE GENOMIC DNA]</scope>
    <source>
        <strain evidence="2">MUCL 33604</strain>
    </source>
</reference>
<sequence length="332" mass="36954">MMDPATENNTNSRPLQNRQLLPPEILYKIVGPIVAEYIDTFVTASSPPDLSSNVLPNNPVLSLLQTCHQIREVTLEVLCDLFILKRETDGSLSEDPFLALAQMRQTYRVICNAKSAPPPEPIPLPVPVDANSQSVAEDNKNHRTSILSNYYCLAVGELCLKHIARGGHLSPGMQLAVAALSVPKGRWPLYQRVWTRARDLLVLTLSTAHLVGHTTRLELCRQICVHALSQGLPPPEEKVVCVDMSLESIETIKDYLVNALSGLRLYEDIEITGQMIELSGVIPALLRTISDPPFSPDRNFHERANALLEKWTPLLAEGWEDRYVEPPYLASL</sequence>
<name>A0A067Q4H8_9AGAM</name>
<gene>
    <name evidence="1" type="ORF">JAAARDRAFT_206328</name>
</gene>